<accession>A0AAN5CQJ4</accession>
<protein>
    <recommendedName>
        <fullName evidence="4">C2H2-type domain-containing protein</fullName>
    </recommendedName>
</protein>
<evidence type="ECO:0000313" key="3">
    <source>
        <dbReference type="Proteomes" id="UP001328107"/>
    </source>
</evidence>
<evidence type="ECO:0000313" key="2">
    <source>
        <dbReference type="EMBL" id="GMR48769.1"/>
    </source>
</evidence>
<feature type="compositionally biased region" description="Acidic residues" evidence="1">
    <location>
        <begin position="148"/>
        <end position="158"/>
    </location>
</feature>
<dbReference type="EMBL" id="BTRK01000004">
    <property type="protein sequence ID" value="GMR48769.1"/>
    <property type="molecule type" value="Genomic_DNA"/>
</dbReference>
<sequence>HFHIPKKDFEKRDDNAEFPVMYALVKVSGGSEKEANINLRENIQDLPRFWIRRPSDIGRYPELTRFFRSERVGTSSLSTQTLGTRRDSSSTDDEKIMARKDRTLPMTLRRRISKNSAKKRSIKEEPFEKTVSKREKRQIIKLECDVSSSEDDQNDDFFDDKPTESSDLSTVEAPAAPFKDFIIKMEPQDFLPDSVPSESVLLPPQLSIPPCDLNEERAAIDQTTDCVSPSLPIKKEVLSQGHPDGMGTGEEQARAPSEVPLLSQSEMKWSQSEIKLSQPFLDDPKESPILPPVLRIRSEIVHRLGRDFPVVTRTSSAAPSLHSLKRKKQWTDDDPHHFKSEPVSPEISHGVGPKRGEEKGGMMEGGEDSDGMQGDGRGDQRMLVLRNGRSLQKETSGKAQCRLCHNWYNVKNLKTHVNMHSKDIRPFSCSLCK</sequence>
<name>A0AAN5CQJ4_9BILA</name>
<comment type="caution">
    <text evidence="2">The sequence shown here is derived from an EMBL/GenBank/DDBJ whole genome shotgun (WGS) entry which is preliminary data.</text>
</comment>
<evidence type="ECO:0000256" key="1">
    <source>
        <dbReference type="SAM" id="MobiDB-lite"/>
    </source>
</evidence>
<proteinExistence type="predicted"/>
<feature type="region of interest" description="Disordered" evidence="1">
    <location>
        <begin position="316"/>
        <end position="376"/>
    </location>
</feature>
<keyword evidence="3" id="KW-1185">Reference proteome</keyword>
<dbReference type="Proteomes" id="UP001328107">
    <property type="component" value="Unassembled WGS sequence"/>
</dbReference>
<feature type="compositionally biased region" description="Basic and acidic residues" evidence="1">
    <location>
        <begin position="329"/>
        <end position="340"/>
    </location>
</feature>
<feature type="non-terminal residue" evidence="2">
    <location>
        <position position="1"/>
    </location>
</feature>
<reference evidence="3" key="1">
    <citation type="submission" date="2022-10" db="EMBL/GenBank/DDBJ databases">
        <title>Genome assembly of Pristionchus species.</title>
        <authorList>
            <person name="Yoshida K."/>
            <person name="Sommer R.J."/>
        </authorList>
    </citation>
    <scope>NUCLEOTIDE SEQUENCE [LARGE SCALE GENOMIC DNA]</scope>
    <source>
        <strain evidence="3">RS5460</strain>
    </source>
</reference>
<gene>
    <name evidence="2" type="ORF">PMAYCL1PPCAC_18964</name>
</gene>
<feature type="region of interest" description="Disordered" evidence="1">
    <location>
        <begin position="144"/>
        <end position="171"/>
    </location>
</feature>
<dbReference type="AlphaFoldDB" id="A0AAN5CQJ4"/>
<organism evidence="2 3">
    <name type="scientific">Pristionchus mayeri</name>
    <dbReference type="NCBI Taxonomy" id="1317129"/>
    <lineage>
        <taxon>Eukaryota</taxon>
        <taxon>Metazoa</taxon>
        <taxon>Ecdysozoa</taxon>
        <taxon>Nematoda</taxon>
        <taxon>Chromadorea</taxon>
        <taxon>Rhabditida</taxon>
        <taxon>Rhabditina</taxon>
        <taxon>Diplogasteromorpha</taxon>
        <taxon>Diplogasteroidea</taxon>
        <taxon>Neodiplogasteridae</taxon>
        <taxon>Pristionchus</taxon>
    </lineage>
</organism>
<evidence type="ECO:0008006" key="4">
    <source>
        <dbReference type="Google" id="ProtNLM"/>
    </source>
</evidence>